<evidence type="ECO:0000313" key="4">
    <source>
        <dbReference type="EMBL" id="QTD54040.1"/>
    </source>
</evidence>
<dbReference type="Gene3D" id="3.40.250.10">
    <property type="entry name" value="Rhodanese-like domain"/>
    <property type="match status" value="2"/>
</dbReference>
<reference evidence="4" key="1">
    <citation type="submission" date="2021-03" db="EMBL/GenBank/DDBJ databases">
        <title>Acanthopleuribacteraceae sp. M133.</title>
        <authorList>
            <person name="Wang G."/>
        </authorList>
    </citation>
    <scope>NUCLEOTIDE SEQUENCE</scope>
    <source>
        <strain evidence="4">M133</strain>
    </source>
</reference>
<sequence length="283" mass="31267">MTHHVILTPEDVANDFHGDWMFIDCRFSLQHPKRGFHDYLAEHILGARYAHLDRDLSGRIVPGVTGRHPLPKVKDFVATCRAWGINRETRVVAYDDVGGAIAARLWWLMHWLGHETVSVLDGGWQRWLAEGRPISTGEEPKPPLGNFTGTPQSELIADVEDVRRAIESGDWRILDARGPARYAGEAEPIDPVAGHIPGAMNFPFATNLDECQCFLPADQLRLNLENTLNGTPSHQSICYCGSGVTAAHNLLAMAHTGLPLGKLYVGSWSEWITDPSRPVATGV</sequence>
<evidence type="ECO:0000259" key="3">
    <source>
        <dbReference type="PROSITE" id="PS50206"/>
    </source>
</evidence>
<keyword evidence="2" id="KW-0677">Repeat</keyword>
<protein>
    <submittedName>
        <fullName evidence="4">Sulfurtransferase</fullName>
    </submittedName>
</protein>
<accession>A0A8A4TX30</accession>
<dbReference type="AlphaFoldDB" id="A0A8A4TX30"/>
<dbReference type="KEGG" id="scor:J3U87_16465"/>
<dbReference type="PANTHER" id="PTHR11364">
    <property type="entry name" value="THIOSULFATE SULFERTANSFERASE"/>
    <property type="match status" value="1"/>
</dbReference>
<dbReference type="CDD" id="cd01449">
    <property type="entry name" value="TST_Repeat_2"/>
    <property type="match status" value="1"/>
</dbReference>
<dbReference type="InterPro" id="IPR045078">
    <property type="entry name" value="TST/MPST-like"/>
</dbReference>
<dbReference type="SUPFAM" id="SSF52821">
    <property type="entry name" value="Rhodanese/Cell cycle control phosphatase"/>
    <property type="match status" value="2"/>
</dbReference>
<dbReference type="EMBL" id="CP071793">
    <property type="protein sequence ID" value="QTD54040.1"/>
    <property type="molecule type" value="Genomic_DNA"/>
</dbReference>
<evidence type="ECO:0000313" key="5">
    <source>
        <dbReference type="Proteomes" id="UP000663929"/>
    </source>
</evidence>
<organism evidence="4 5">
    <name type="scientific">Sulfidibacter corallicola</name>
    <dbReference type="NCBI Taxonomy" id="2818388"/>
    <lineage>
        <taxon>Bacteria</taxon>
        <taxon>Pseudomonadati</taxon>
        <taxon>Acidobacteriota</taxon>
        <taxon>Holophagae</taxon>
        <taxon>Acanthopleuribacterales</taxon>
        <taxon>Acanthopleuribacteraceae</taxon>
        <taxon>Sulfidibacter</taxon>
    </lineage>
</organism>
<proteinExistence type="predicted"/>
<keyword evidence="1" id="KW-0808">Transferase</keyword>
<evidence type="ECO:0000256" key="1">
    <source>
        <dbReference type="ARBA" id="ARBA00022679"/>
    </source>
</evidence>
<dbReference type="PANTHER" id="PTHR11364:SF27">
    <property type="entry name" value="SULFURTRANSFERASE"/>
    <property type="match status" value="1"/>
</dbReference>
<dbReference type="Proteomes" id="UP000663929">
    <property type="component" value="Chromosome"/>
</dbReference>
<feature type="domain" description="Rhodanese" evidence="3">
    <location>
        <begin position="16"/>
        <end position="136"/>
    </location>
</feature>
<keyword evidence="5" id="KW-1185">Reference proteome</keyword>
<name>A0A8A4TX30_SULCO</name>
<dbReference type="SMART" id="SM00450">
    <property type="entry name" value="RHOD"/>
    <property type="match status" value="2"/>
</dbReference>
<dbReference type="InterPro" id="IPR036873">
    <property type="entry name" value="Rhodanese-like_dom_sf"/>
</dbReference>
<feature type="domain" description="Rhodanese" evidence="3">
    <location>
        <begin position="167"/>
        <end position="280"/>
    </location>
</feature>
<dbReference type="CDD" id="cd01448">
    <property type="entry name" value="TST_Repeat_1"/>
    <property type="match status" value="1"/>
</dbReference>
<dbReference type="InterPro" id="IPR001763">
    <property type="entry name" value="Rhodanese-like_dom"/>
</dbReference>
<dbReference type="PROSITE" id="PS50206">
    <property type="entry name" value="RHODANESE_3"/>
    <property type="match status" value="2"/>
</dbReference>
<gene>
    <name evidence="4" type="ORF">J3U87_16465</name>
</gene>
<evidence type="ECO:0000256" key="2">
    <source>
        <dbReference type="ARBA" id="ARBA00022737"/>
    </source>
</evidence>
<dbReference type="RefSeq" id="WP_237384140.1">
    <property type="nucleotide sequence ID" value="NZ_CP071793.1"/>
</dbReference>
<dbReference type="GO" id="GO:0004792">
    <property type="term" value="F:thiosulfate-cyanide sulfurtransferase activity"/>
    <property type="evidence" value="ECO:0007669"/>
    <property type="project" value="TreeGrafter"/>
</dbReference>
<dbReference type="Pfam" id="PF00581">
    <property type="entry name" value="Rhodanese"/>
    <property type="match status" value="2"/>
</dbReference>